<organism evidence="2 3">
    <name type="scientific">Evtepia gabavorous</name>
    <dbReference type="NCBI Taxonomy" id="2211183"/>
    <lineage>
        <taxon>Bacteria</taxon>
        <taxon>Bacillati</taxon>
        <taxon>Bacillota</taxon>
        <taxon>Clostridia</taxon>
        <taxon>Eubacteriales</taxon>
        <taxon>Evtepia</taxon>
    </lineage>
</organism>
<evidence type="ECO:0000256" key="1">
    <source>
        <dbReference type="SAM" id="SignalP"/>
    </source>
</evidence>
<dbReference type="AlphaFoldDB" id="A0A3E2B2W1"/>
<name>A0A3E2B2W1_9FIRM</name>
<comment type="caution">
    <text evidence="2">The sequence shown here is derived from an EMBL/GenBank/DDBJ whole genome shotgun (WGS) entry which is preliminary data.</text>
</comment>
<dbReference type="EMBL" id="QQRQ01000011">
    <property type="protein sequence ID" value="RFT06373.1"/>
    <property type="molecule type" value="Genomic_DNA"/>
</dbReference>
<keyword evidence="3" id="KW-1185">Reference proteome</keyword>
<gene>
    <name evidence="2" type="ORF">DV520_07730</name>
</gene>
<feature type="signal peptide" evidence="1">
    <location>
        <begin position="1"/>
        <end position="18"/>
    </location>
</feature>
<dbReference type="Proteomes" id="UP000260649">
    <property type="component" value="Unassembled WGS sequence"/>
</dbReference>
<accession>A0A3E2B2W1</accession>
<evidence type="ECO:0000313" key="2">
    <source>
        <dbReference type="EMBL" id="RFT06373.1"/>
    </source>
</evidence>
<feature type="chain" id="PRO_5039348607" evidence="1">
    <location>
        <begin position="19"/>
        <end position="127"/>
    </location>
</feature>
<protein>
    <submittedName>
        <fullName evidence="2">Uncharacterized protein</fullName>
    </submittedName>
</protein>
<sequence length="127" mass="13434">MKSLFPILLCLLLLPLTACQPDFSGSRMGTPRGLHMSYTAFHTTEKQTLSLKAGEEIALSLVSQAGTLSITIWKGEEEPIYEGEGLTTQDFTVEVEEAGLYTVAVTGQGAVGSVDITVGQAPSVQGT</sequence>
<reference evidence="2 3" key="1">
    <citation type="submission" date="2018-07" db="EMBL/GenBank/DDBJ databases">
        <title>GABA Modulating Bacteria of the Human Gut Microbiota.</title>
        <authorList>
            <person name="Strandwitz P."/>
            <person name="Kim K.H."/>
            <person name="Terekhova D."/>
            <person name="Liu J.K."/>
            <person name="Sharma A."/>
            <person name="Levering J."/>
            <person name="Mcdonald D."/>
            <person name="Dietrich D."/>
            <person name="Ramadhar T.R."/>
            <person name="Lekbua A."/>
            <person name="Mroue N."/>
            <person name="Liston C."/>
            <person name="Stewart E.J."/>
            <person name="Dubin M.J."/>
            <person name="Zengler K."/>
            <person name="Knight R."/>
            <person name="Gilbert J.A."/>
            <person name="Clardy J."/>
            <person name="Lewis K."/>
        </authorList>
    </citation>
    <scope>NUCLEOTIDE SEQUENCE [LARGE SCALE GENOMIC DNA]</scope>
    <source>
        <strain evidence="2 3">KLE1738</strain>
    </source>
</reference>
<evidence type="ECO:0000313" key="3">
    <source>
        <dbReference type="Proteomes" id="UP000260649"/>
    </source>
</evidence>
<proteinExistence type="predicted"/>
<dbReference type="GeneID" id="97995618"/>
<keyword evidence="1" id="KW-0732">Signal</keyword>
<dbReference type="RefSeq" id="WP_117142346.1">
    <property type="nucleotide sequence ID" value="NZ_CAKXKJ010000030.1"/>
</dbReference>
<dbReference type="OrthoDB" id="2002457at2"/>